<gene>
    <name evidence="2" type="ORF">C1645_745057</name>
</gene>
<reference evidence="2 3" key="1">
    <citation type="submission" date="2018-06" db="EMBL/GenBank/DDBJ databases">
        <title>Comparative genomics reveals the genomic features of Rhizophagus irregularis, R. cerebriforme, R. diaphanum and Gigaspora rosea, and their symbiotic lifestyle signature.</title>
        <authorList>
            <person name="Morin E."/>
            <person name="San Clemente H."/>
            <person name="Chen E.C.H."/>
            <person name="De La Providencia I."/>
            <person name="Hainaut M."/>
            <person name="Kuo A."/>
            <person name="Kohler A."/>
            <person name="Murat C."/>
            <person name="Tang N."/>
            <person name="Roy S."/>
            <person name="Loubradou J."/>
            <person name="Henrissat B."/>
            <person name="Grigoriev I.V."/>
            <person name="Corradi N."/>
            <person name="Roux C."/>
            <person name="Martin F.M."/>
        </authorList>
    </citation>
    <scope>NUCLEOTIDE SEQUENCE [LARGE SCALE GENOMIC DNA]</scope>
    <source>
        <strain evidence="2 3">DAOM 227022</strain>
    </source>
</reference>
<keyword evidence="1" id="KW-1133">Transmembrane helix</keyword>
<keyword evidence="3" id="KW-1185">Reference proteome</keyword>
<organism evidence="2 3">
    <name type="scientific">Glomus cerebriforme</name>
    <dbReference type="NCBI Taxonomy" id="658196"/>
    <lineage>
        <taxon>Eukaryota</taxon>
        <taxon>Fungi</taxon>
        <taxon>Fungi incertae sedis</taxon>
        <taxon>Mucoromycota</taxon>
        <taxon>Glomeromycotina</taxon>
        <taxon>Glomeromycetes</taxon>
        <taxon>Glomerales</taxon>
        <taxon>Glomeraceae</taxon>
        <taxon>Glomus</taxon>
    </lineage>
</organism>
<feature type="transmembrane region" description="Helical" evidence="1">
    <location>
        <begin position="96"/>
        <end position="116"/>
    </location>
</feature>
<feature type="transmembrane region" description="Helical" evidence="1">
    <location>
        <begin position="280"/>
        <end position="302"/>
    </location>
</feature>
<dbReference type="Proteomes" id="UP000265703">
    <property type="component" value="Unassembled WGS sequence"/>
</dbReference>
<evidence type="ECO:0000256" key="1">
    <source>
        <dbReference type="SAM" id="Phobius"/>
    </source>
</evidence>
<keyword evidence="1" id="KW-0812">Transmembrane</keyword>
<sequence length="606" mass="70799">MTGKKSNVKGVEAIEVDGKETKVDGKVIKVDGKVIEGKVIEVDGKVIKVDGKVIEVDGKVIIDDKVIREKRFVLLSLKEEWKKVEANLARRTDLTIAHLSIAIITIFIGTCLFFLAKYNTNKVLHITVSSLTGISGILTLIKSFMDKFKLSKNNATNLLEIKITKTDEPMPTLMEIDEDELMEYDIERHKNFESFLRRINYLIGLEKKFGIGFSVLISVYVIILAIISILISTNLIHSSWQYADEFLVISIIAIGIVWFIYVTLSYCIQLFERILNFRHDYLLVQILHWPILILFIPLAIYYRLMRRSYLIEKNDYEKYFGKYDTENDDVTFFGTEVEAKLVLNLVLKLLLRNKTEKFIEKYLEKDLETETKTDLETETDLEKDSEQNNDPHKEIKYDYYLCKKIKKYLVKNKMISKEETTKISVILAERLKVETGIKDEHIKNRKKKEGEKLTLIGGLEEVLQQSNVKKFIEGKKDEADSILKYFEKMTNETLISALEMALGDNEEEYKKHQTQNDDEIIKLAMKIIKNKSYSEYFVRNNVKYFSFKKIFSLNNRNFHDWCKKFICKDDNLIFKLEPIDLTEKHKYEIKRLLSGLDLDNDNDNDK</sequence>
<feature type="transmembrane region" description="Helical" evidence="1">
    <location>
        <begin position="246"/>
        <end position="268"/>
    </location>
</feature>
<keyword evidence="1" id="KW-0472">Membrane</keyword>
<proteinExistence type="predicted"/>
<dbReference type="OrthoDB" id="2444835at2759"/>
<comment type="caution">
    <text evidence="2">The sequence shown here is derived from an EMBL/GenBank/DDBJ whole genome shotgun (WGS) entry which is preliminary data.</text>
</comment>
<dbReference type="EMBL" id="QKYT01000915">
    <property type="protein sequence ID" value="RIA80705.1"/>
    <property type="molecule type" value="Genomic_DNA"/>
</dbReference>
<name>A0A397S8S0_9GLOM</name>
<dbReference type="AlphaFoldDB" id="A0A397S8S0"/>
<feature type="transmembrane region" description="Helical" evidence="1">
    <location>
        <begin position="209"/>
        <end position="231"/>
    </location>
</feature>
<evidence type="ECO:0000313" key="3">
    <source>
        <dbReference type="Proteomes" id="UP000265703"/>
    </source>
</evidence>
<evidence type="ECO:0000313" key="2">
    <source>
        <dbReference type="EMBL" id="RIA80705.1"/>
    </source>
</evidence>
<accession>A0A397S8S0</accession>
<protein>
    <submittedName>
        <fullName evidence="2">Uncharacterized protein</fullName>
    </submittedName>
</protein>
<feature type="transmembrane region" description="Helical" evidence="1">
    <location>
        <begin position="122"/>
        <end position="141"/>
    </location>
</feature>